<evidence type="ECO:0000256" key="4">
    <source>
        <dbReference type="ARBA" id="ARBA00022989"/>
    </source>
</evidence>
<keyword evidence="3 6" id="KW-0812">Transmembrane</keyword>
<gene>
    <name evidence="7" type="ORF">SAMN05216526_1000</name>
</gene>
<organism evidence="7 8">
    <name type="scientific">Ectothiorhodosinus mongolicus</name>
    <dbReference type="NCBI Taxonomy" id="233100"/>
    <lineage>
        <taxon>Bacteria</taxon>
        <taxon>Pseudomonadati</taxon>
        <taxon>Pseudomonadota</taxon>
        <taxon>Gammaproteobacteria</taxon>
        <taxon>Chromatiales</taxon>
        <taxon>Ectothiorhodospiraceae</taxon>
        <taxon>Ectothiorhodosinus</taxon>
    </lineage>
</organism>
<evidence type="ECO:0000256" key="6">
    <source>
        <dbReference type="SAM" id="Phobius"/>
    </source>
</evidence>
<dbReference type="EMBL" id="FTPK01000002">
    <property type="protein sequence ID" value="SIT69079.1"/>
    <property type="molecule type" value="Genomic_DNA"/>
</dbReference>
<dbReference type="STRING" id="233100.SAMN05216526_1000"/>
<dbReference type="OrthoDB" id="5702716at2"/>
<evidence type="ECO:0000256" key="3">
    <source>
        <dbReference type="ARBA" id="ARBA00022692"/>
    </source>
</evidence>
<evidence type="ECO:0000313" key="7">
    <source>
        <dbReference type="EMBL" id="SIT69079.1"/>
    </source>
</evidence>
<dbReference type="InterPro" id="IPR005598">
    <property type="entry name" value="ATP_synth_I"/>
</dbReference>
<dbReference type="RefSeq" id="WP_076755421.1">
    <property type="nucleotide sequence ID" value="NZ_CP023018.1"/>
</dbReference>
<keyword evidence="8" id="KW-1185">Reference proteome</keyword>
<evidence type="ECO:0000256" key="1">
    <source>
        <dbReference type="ARBA" id="ARBA00004651"/>
    </source>
</evidence>
<accession>A0A1R3VVR4</accession>
<evidence type="ECO:0000313" key="8">
    <source>
        <dbReference type="Proteomes" id="UP000223759"/>
    </source>
</evidence>
<sequence length="128" mass="13953">MLTQIRFKRSTRNILVLQILVALIGAGIGFALGGATNAFSAFVGGSISFIATAFFALRVFSGRRGQPAKQIVRGFYAGEMQKILLTIALFLVAIVWLKVEFLPMFLTYMAGLLAFWLALLPVLSGVHE</sequence>
<dbReference type="AlphaFoldDB" id="A0A1R3VVR4"/>
<reference evidence="7 8" key="1">
    <citation type="submission" date="2017-01" db="EMBL/GenBank/DDBJ databases">
        <authorList>
            <person name="Mah S.A."/>
            <person name="Swanson W.J."/>
            <person name="Moy G.W."/>
            <person name="Vacquier V.D."/>
        </authorList>
    </citation>
    <scope>NUCLEOTIDE SEQUENCE [LARGE SCALE GENOMIC DNA]</scope>
    <source>
        <strain evidence="7 8">M9</strain>
    </source>
</reference>
<evidence type="ECO:0000256" key="5">
    <source>
        <dbReference type="ARBA" id="ARBA00023136"/>
    </source>
</evidence>
<keyword evidence="5 6" id="KW-0472">Membrane</keyword>
<feature type="transmembrane region" description="Helical" evidence="6">
    <location>
        <begin position="82"/>
        <end position="99"/>
    </location>
</feature>
<name>A0A1R3VVR4_9GAMM</name>
<keyword evidence="4 6" id="KW-1133">Transmembrane helix</keyword>
<evidence type="ECO:0000256" key="2">
    <source>
        <dbReference type="ARBA" id="ARBA00022475"/>
    </source>
</evidence>
<feature type="transmembrane region" description="Helical" evidence="6">
    <location>
        <begin position="12"/>
        <end position="32"/>
    </location>
</feature>
<feature type="transmembrane region" description="Helical" evidence="6">
    <location>
        <begin position="38"/>
        <end position="61"/>
    </location>
</feature>
<dbReference type="Proteomes" id="UP000223759">
    <property type="component" value="Unassembled WGS sequence"/>
</dbReference>
<keyword evidence="2" id="KW-1003">Cell membrane</keyword>
<protein>
    <submittedName>
        <fullName evidence="7">ATP synthase protein I</fullName>
    </submittedName>
</protein>
<dbReference type="GO" id="GO:0005886">
    <property type="term" value="C:plasma membrane"/>
    <property type="evidence" value="ECO:0007669"/>
    <property type="project" value="UniProtKB-SubCell"/>
</dbReference>
<dbReference type="Pfam" id="PF03899">
    <property type="entry name" value="ATP-synt_I"/>
    <property type="match status" value="1"/>
</dbReference>
<proteinExistence type="predicted"/>
<feature type="transmembrane region" description="Helical" evidence="6">
    <location>
        <begin position="105"/>
        <end position="126"/>
    </location>
</feature>
<comment type="subcellular location">
    <subcellularLocation>
        <location evidence="1">Cell membrane</location>
        <topology evidence="1">Multi-pass membrane protein</topology>
    </subcellularLocation>
</comment>